<sequence length="328" mass="35914">MSEGSETPSEEERSIFRPFTRDSLAAIETRIDEEIAKKKELQKKREEGVIREEEEEDGPQPDPALEAGASLPLRWAVEFPPDLLATPIEDIDSYYANQRAQIDLSPESLSSSFESFFGFRVACRLISTRAISGNDTGSRSGSTPGRADGKGGGQVKVLVRERWWSGKGGGQGKVVVRERWWSGKGGGQGKVVVRERWWSGKGGGQVKVAVRRNAVTAAPTAPLQQSRWDRVGHAPSCSASTIPLGFFISLGQGPDGTAMTFVVVSKGKDIFRFSATNALWILSPFNPIRRTALYALVHPLFSVLIITTILVNCILMIMPPNPRIESTE</sequence>
<protein>
    <submittedName>
        <fullName evidence="3">Uncharacterized protein</fullName>
    </submittedName>
</protein>
<dbReference type="OrthoDB" id="2984333at2759"/>
<keyword evidence="2" id="KW-1133">Transmembrane helix</keyword>
<feature type="compositionally biased region" description="Basic and acidic residues" evidence="1">
    <location>
        <begin position="35"/>
        <end position="51"/>
    </location>
</feature>
<organism evidence="3">
    <name type="scientific">Darwinula stevensoni</name>
    <dbReference type="NCBI Taxonomy" id="69355"/>
    <lineage>
        <taxon>Eukaryota</taxon>
        <taxon>Metazoa</taxon>
        <taxon>Ecdysozoa</taxon>
        <taxon>Arthropoda</taxon>
        <taxon>Crustacea</taxon>
        <taxon>Oligostraca</taxon>
        <taxon>Ostracoda</taxon>
        <taxon>Podocopa</taxon>
        <taxon>Podocopida</taxon>
        <taxon>Darwinulocopina</taxon>
        <taxon>Darwinuloidea</taxon>
        <taxon>Darwinulidae</taxon>
        <taxon>Darwinula</taxon>
    </lineage>
</organism>
<reference evidence="3" key="1">
    <citation type="submission" date="2020-11" db="EMBL/GenBank/DDBJ databases">
        <authorList>
            <person name="Tran Van P."/>
        </authorList>
    </citation>
    <scope>NUCLEOTIDE SEQUENCE</scope>
</reference>
<dbReference type="EMBL" id="CAJPEV010004740">
    <property type="protein sequence ID" value="CAG0902237.1"/>
    <property type="molecule type" value="Genomic_DNA"/>
</dbReference>
<feature type="transmembrane region" description="Helical" evidence="2">
    <location>
        <begin position="292"/>
        <end position="318"/>
    </location>
</feature>
<feature type="region of interest" description="Disordered" evidence="1">
    <location>
        <begin position="35"/>
        <end position="66"/>
    </location>
</feature>
<evidence type="ECO:0000256" key="2">
    <source>
        <dbReference type="SAM" id="Phobius"/>
    </source>
</evidence>
<evidence type="ECO:0000313" key="4">
    <source>
        <dbReference type="Proteomes" id="UP000677054"/>
    </source>
</evidence>
<feature type="region of interest" description="Disordered" evidence="1">
    <location>
        <begin position="132"/>
        <end position="152"/>
    </location>
</feature>
<dbReference type="GO" id="GO:0005248">
    <property type="term" value="F:voltage-gated sodium channel activity"/>
    <property type="evidence" value="ECO:0007669"/>
    <property type="project" value="TreeGrafter"/>
</dbReference>
<dbReference type="AlphaFoldDB" id="A0A7R9AEC7"/>
<evidence type="ECO:0000256" key="1">
    <source>
        <dbReference type="SAM" id="MobiDB-lite"/>
    </source>
</evidence>
<dbReference type="InterPro" id="IPR043203">
    <property type="entry name" value="VGCC_Ca_Na"/>
</dbReference>
<proteinExistence type="predicted"/>
<feature type="compositionally biased region" description="Polar residues" evidence="1">
    <location>
        <begin position="132"/>
        <end position="143"/>
    </location>
</feature>
<accession>A0A7R9AEC7</accession>
<dbReference type="Proteomes" id="UP000677054">
    <property type="component" value="Unassembled WGS sequence"/>
</dbReference>
<dbReference type="PANTHER" id="PTHR10037">
    <property type="entry name" value="VOLTAGE-GATED CATION CHANNEL CALCIUM AND SODIUM"/>
    <property type="match status" value="1"/>
</dbReference>
<feature type="region of interest" description="Disordered" evidence="1">
    <location>
        <begin position="1"/>
        <end position="20"/>
    </location>
</feature>
<gene>
    <name evidence="3" type="ORF">DSTB1V02_LOCUS12459</name>
</gene>
<dbReference type="GO" id="GO:0086010">
    <property type="term" value="P:membrane depolarization during action potential"/>
    <property type="evidence" value="ECO:0007669"/>
    <property type="project" value="TreeGrafter"/>
</dbReference>
<dbReference type="GO" id="GO:0019228">
    <property type="term" value="P:neuronal action potential"/>
    <property type="evidence" value="ECO:0007669"/>
    <property type="project" value="TreeGrafter"/>
</dbReference>
<dbReference type="PANTHER" id="PTHR10037:SF288">
    <property type="entry name" value="SODIUM CHANNEL PROTEIN PARA"/>
    <property type="match status" value="1"/>
</dbReference>
<dbReference type="EMBL" id="LR904257">
    <property type="protein sequence ID" value="CAD7252703.1"/>
    <property type="molecule type" value="Genomic_DNA"/>
</dbReference>
<keyword evidence="4" id="KW-1185">Reference proteome</keyword>
<dbReference type="GO" id="GO:0001518">
    <property type="term" value="C:voltage-gated sodium channel complex"/>
    <property type="evidence" value="ECO:0007669"/>
    <property type="project" value="TreeGrafter"/>
</dbReference>
<name>A0A7R9AEC7_9CRUS</name>
<keyword evidence="2" id="KW-0812">Transmembrane</keyword>
<keyword evidence="2" id="KW-0472">Membrane</keyword>
<evidence type="ECO:0000313" key="3">
    <source>
        <dbReference type="EMBL" id="CAD7252703.1"/>
    </source>
</evidence>